<dbReference type="Proteomes" id="UP000807769">
    <property type="component" value="Unassembled WGS sequence"/>
</dbReference>
<accession>A0A9P7DSA8</accession>
<feature type="region of interest" description="Disordered" evidence="1">
    <location>
        <begin position="319"/>
        <end position="343"/>
    </location>
</feature>
<evidence type="ECO:0000256" key="1">
    <source>
        <dbReference type="SAM" id="MobiDB-lite"/>
    </source>
</evidence>
<organism evidence="2 3">
    <name type="scientific">Suillus subaureus</name>
    <dbReference type="NCBI Taxonomy" id="48587"/>
    <lineage>
        <taxon>Eukaryota</taxon>
        <taxon>Fungi</taxon>
        <taxon>Dikarya</taxon>
        <taxon>Basidiomycota</taxon>
        <taxon>Agaricomycotina</taxon>
        <taxon>Agaricomycetes</taxon>
        <taxon>Agaricomycetidae</taxon>
        <taxon>Boletales</taxon>
        <taxon>Suillineae</taxon>
        <taxon>Suillaceae</taxon>
        <taxon>Suillus</taxon>
    </lineage>
</organism>
<feature type="compositionally biased region" description="Low complexity" evidence="1">
    <location>
        <begin position="319"/>
        <end position="333"/>
    </location>
</feature>
<name>A0A9P7DSA8_9AGAM</name>
<proteinExistence type="predicted"/>
<comment type="caution">
    <text evidence="2">The sequence shown here is derived from an EMBL/GenBank/DDBJ whole genome shotgun (WGS) entry which is preliminary data.</text>
</comment>
<protein>
    <submittedName>
        <fullName evidence="2">Uncharacterized protein</fullName>
    </submittedName>
</protein>
<dbReference type="OrthoDB" id="2660902at2759"/>
<sequence>MSAFKSKVAELASAFTLQAPSADAPLDVLGDWGHEVVRFLSPPALVLVHPSPPSTTLQLPALLWLRKKYNKFNKALKQSGAGMTYEDLQKDPETKTLIDSQLKKFPWWPDLHSWWRTNPAFNTTSSSADPRQNFESNALQYFSRSGSNNAQVPDENDPDIDDELELEEGEVDETKDTYREGLDPVLLADKIVEEPIDEDTIMMGPTDQSITHGSTSAIFPPFLCLRPPITPISIYPSDQNIFSLNSPEPLPDDSNVQSDSCHSFFSGLKKSASSCDATPQDSEDSDISASHAMQGLHVNSCHASPSIWGCSAVQVMKLSGTSPQSGSPQSSHPPSHKCTNNSQTSIATEHLSETADVLI</sequence>
<evidence type="ECO:0000313" key="3">
    <source>
        <dbReference type="Proteomes" id="UP000807769"/>
    </source>
</evidence>
<dbReference type="RefSeq" id="XP_041186187.1">
    <property type="nucleotide sequence ID" value="XM_041341284.1"/>
</dbReference>
<dbReference type="GeneID" id="64635300"/>
<dbReference type="AlphaFoldDB" id="A0A9P7DSA8"/>
<gene>
    <name evidence="2" type="ORF">BJ212DRAFT_1487497</name>
</gene>
<evidence type="ECO:0000313" key="2">
    <source>
        <dbReference type="EMBL" id="KAG1801941.1"/>
    </source>
</evidence>
<dbReference type="EMBL" id="JABBWG010000085">
    <property type="protein sequence ID" value="KAG1801941.1"/>
    <property type="molecule type" value="Genomic_DNA"/>
</dbReference>
<reference evidence="2" key="1">
    <citation type="journal article" date="2020" name="New Phytol.">
        <title>Comparative genomics reveals dynamic genome evolution in host specialist ectomycorrhizal fungi.</title>
        <authorList>
            <person name="Lofgren L.A."/>
            <person name="Nguyen N.H."/>
            <person name="Vilgalys R."/>
            <person name="Ruytinx J."/>
            <person name="Liao H.L."/>
            <person name="Branco S."/>
            <person name="Kuo A."/>
            <person name="LaButti K."/>
            <person name="Lipzen A."/>
            <person name="Andreopoulos W."/>
            <person name="Pangilinan J."/>
            <person name="Riley R."/>
            <person name="Hundley H."/>
            <person name="Na H."/>
            <person name="Barry K."/>
            <person name="Grigoriev I.V."/>
            <person name="Stajich J.E."/>
            <person name="Kennedy P.G."/>
        </authorList>
    </citation>
    <scope>NUCLEOTIDE SEQUENCE</scope>
    <source>
        <strain evidence="2">MN1</strain>
    </source>
</reference>
<keyword evidence="3" id="KW-1185">Reference proteome</keyword>